<dbReference type="InterPro" id="IPR011057">
    <property type="entry name" value="Mss4-like_sf"/>
</dbReference>
<accession>A0A7S2ZGQ3</accession>
<feature type="domain" description="MsrB" evidence="3">
    <location>
        <begin position="217"/>
        <end position="313"/>
    </location>
</feature>
<dbReference type="Gene3D" id="2.170.150.20">
    <property type="entry name" value="Peptide methionine sulfoxide reductase"/>
    <property type="match status" value="1"/>
</dbReference>
<dbReference type="InterPro" id="IPR002579">
    <property type="entry name" value="Met_Sox_Rdtase_MsrB_dom"/>
</dbReference>
<evidence type="ECO:0000259" key="3">
    <source>
        <dbReference type="Pfam" id="PF01641"/>
    </source>
</evidence>
<proteinExistence type="inferred from homology"/>
<comment type="similarity">
    <text evidence="1">Belongs to the MsrB Met sulfoxide reductase family.</text>
</comment>
<gene>
    <name evidence="4" type="ORF">RMAR00112_LOCUS7650</name>
</gene>
<dbReference type="SUPFAM" id="SSF51316">
    <property type="entry name" value="Mss4-like"/>
    <property type="match status" value="1"/>
</dbReference>
<dbReference type="AlphaFoldDB" id="A0A7S2ZGQ3"/>
<dbReference type="EMBL" id="HBHW01010101">
    <property type="protein sequence ID" value="CAE0039691.1"/>
    <property type="molecule type" value="Transcribed_RNA"/>
</dbReference>
<reference evidence="4" key="1">
    <citation type="submission" date="2021-01" db="EMBL/GenBank/DDBJ databases">
        <authorList>
            <person name="Corre E."/>
            <person name="Pelletier E."/>
            <person name="Niang G."/>
            <person name="Scheremetjew M."/>
            <person name="Finn R."/>
            <person name="Kale V."/>
            <person name="Holt S."/>
            <person name="Cochrane G."/>
            <person name="Meng A."/>
            <person name="Brown T."/>
            <person name="Cohen L."/>
        </authorList>
    </citation>
    <scope>NUCLEOTIDE SEQUENCE</scope>
    <source>
        <strain evidence="4">CCMP 769</strain>
    </source>
</reference>
<evidence type="ECO:0000313" key="4">
    <source>
        <dbReference type="EMBL" id="CAE0039691.1"/>
    </source>
</evidence>
<protein>
    <recommendedName>
        <fullName evidence="3">MsrB domain-containing protein</fullName>
    </recommendedName>
</protein>
<evidence type="ECO:0000256" key="2">
    <source>
        <dbReference type="ARBA" id="ARBA00023002"/>
    </source>
</evidence>
<keyword evidence="2" id="KW-0560">Oxidoreductase</keyword>
<name>A0A7S2ZGQ3_9RHOD</name>
<organism evidence="4">
    <name type="scientific">Rhodosorus marinus</name>
    <dbReference type="NCBI Taxonomy" id="101924"/>
    <lineage>
        <taxon>Eukaryota</taxon>
        <taxon>Rhodophyta</taxon>
        <taxon>Stylonematophyceae</taxon>
        <taxon>Stylonematales</taxon>
        <taxon>Stylonemataceae</taxon>
        <taxon>Rhodosorus</taxon>
    </lineage>
</organism>
<dbReference type="GO" id="GO:0033743">
    <property type="term" value="F:peptide-methionine (R)-S-oxide reductase activity"/>
    <property type="evidence" value="ECO:0007669"/>
    <property type="project" value="InterPro"/>
</dbReference>
<sequence>MEEQELTLKGDEEAVVSTKREKSSVSFFSRREEPSVTFSQNLSTSIPKRKMSRLDQCEMGEFGMNGSFVDRAFSNDRKSSRMVASWRKSDVVPWAMDNDIDLSNSFIQRQESFLDRIRRLKIGGAGDENESPLELNASRSSSKFRTHSKLKRARRKPLRFDTEDMLTEEQAQKIGFVYGDELLDVGFSVRRKAVQHVKNYIAEIRVPESEQAWPLILSSADVKCLREKNMEPPGSGEYTNFAKLRDLYGRDGVFRCRGCRSFLFLPGDFLEEGYPWATFRSALPGALVRAKVTQEDGLSSCFLCQKCGCFIGRSNHMGGTFVCSRSIHYHPMSKDEEDLIFRACKKRRQKLDARK</sequence>
<evidence type="ECO:0000256" key="1">
    <source>
        <dbReference type="ARBA" id="ARBA00007174"/>
    </source>
</evidence>
<dbReference type="Pfam" id="PF01641">
    <property type="entry name" value="SelR"/>
    <property type="match status" value="1"/>
</dbReference>